<sequence length="118" mass="13270">MVEAGNQEGMDLSNLQVDMDIDSILGGDRSNQETTKLNSLPEDVMQLCIAPVPRYFYPCIWLISKEVGNAVSSPELFHKRCRGKLTEQVVYVLMANPVHKSPKFYILNPTKTSSLRIV</sequence>
<name>A0A3P6CB78_BRAOL</name>
<proteinExistence type="predicted"/>
<dbReference type="EMBL" id="LR031873">
    <property type="protein sequence ID" value="VDD12626.1"/>
    <property type="molecule type" value="Genomic_DNA"/>
</dbReference>
<organism evidence="1">
    <name type="scientific">Brassica oleracea</name>
    <name type="common">Wild cabbage</name>
    <dbReference type="NCBI Taxonomy" id="3712"/>
    <lineage>
        <taxon>Eukaryota</taxon>
        <taxon>Viridiplantae</taxon>
        <taxon>Streptophyta</taxon>
        <taxon>Embryophyta</taxon>
        <taxon>Tracheophyta</taxon>
        <taxon>Spermatophyta</taxon>
        <taxon>Magnoliopsida</taxon>
        <taxon>eudicotyledons</taxon>
        <taxon>Gunneridae</taxon>
        <taxon>Pentapetalae</taxon>
        <taxon>rosids</taxon>
        <taxon>malvids</taxon>
        <taxon>Brassicales</taxon>
        <taxon>Brassicaceae</taxon>
        <taxon>Brassiceae</taxon>
        <taxon>Brassica</taxon>
    </lineage>
</organism>
<dbReference type="AlphaFoldDB" id="A0A3P6CB78"/>
<dbReference type="CDD" id="cd22152">
    <property type="entry name" value="F-box_AtAFR-like"/>
    <property type="match status" value="1"/>
</dbReference>
<protein>
    <submittedName>
        <fullName evidence="1">Uncharacterized protein</fullName>
    </submittedName>
</protein>
<gene>
    <name evidence="1" type="ORF">BOLC4T26744H</name>
</gene>
<accession>A0A3P6CB78</accession>
<reference evidence="1" key="1">
    <citation type="submission" date="2018-11" db="EMBL/GenBank/DDBJ databases">
        <authorList>
            <consortium name="Genoscope - CEA"/>
            <person name="William W."/>
        </authorList>
    </citation>
    <scope>NUCLEOTIDE SEQUENCE</scope>
</reference>
<evidence type="ECO:0000313" key="1">
    <source>
        <dbReference type="EMBL" id="VDD12626.1"/>
    </source>
</evidence>